<feature type="transmembrane region" description="Helical" evidence="8">
    <location>
        <begin position="640"/>
        <end position="660"/>
    </location>
</feature>
<dbReference type="GO" id="GO:0042883">
    <property type="term" value="P:cysteine transport"/>
    <property type="evidence" value="ECO:0007669"/>
    <property type="project" value="InterPro"/>
</dbReference>
<keyword evidence="6 8" id="KW-0472">Membrane</keyword>
<evidence type="ECO:0000256" key="3">
    <source>
        <dbReference type="ARBA" id="ARBA00022741"/>
    </source>
</evidence>
<dbReference type="NCBIfam" id="TIGR02868">
    <property type="entry name" value="CydC"/>
    <property type="match status" value="1"/>
</dbReference>
<feature type="compositionally biased region" description="Basic and acidic residues" evidence="7">
    <location>
        <begin position="565"/>
        <end position="586"/>
    </location>
</feature>
<dbReference type="STRING" id="1848.SAMN05443637_111112"/>
<evidence type="ECO:0000313" key="12">
    <source>
        <dbReference type="Proteomes" id="UP000184363"/>
    </source>
</evidence>
<dbReference type="SUPFAM" id="SSF90123">
    <property type="entry name" value="ABC transporter transmembrane region"/>
    <property type="match status" value="2"/>
</dbReference>
<dbReference type="InterPro" id="IPR036640">
    <property type="entry name" value="ABC1_TM_sf"/>
</dbReference>
<feature type="transmembrane region" description="Helical" evidence="8">
    <location>
        <begin position="135"/>
        <end position="155"/>
    </location>
</feature>
<comment type="subcellular location">
    <subcellularLocation>
        <location evidence="1">Cell membrane</location>
        <topology evidence="1">Multi-pass membrane protein</topology>
    </subcellularLocation>
</comment>
<dbReference type="PANTHER" id="PTHR24221">
    <property type="entry name" value="ATP-BINDING CASSETTE SUB-FAMILY B"/>
    <property type="match status" value="1"/>
</dbReference>
<dbReference type="GO" id="GO:0016887">
    <property type="term" value="F:ATP hydrolysis activity"/>
    <property type="evidence" value="ECO:0007669"/>
    <property type="project" value="InterPro"/>
</dbReference>
<evidence type="ECO:0000259" key="10">
    <source>
        <dbReference type="PROSITE" id="PS50929"/>
    </source>
</evidence>
<protein>
    <submittedName>
        <fullName evidence="11">ATP-binding cassette, subfamily C, CydCD</fullName>
    </submittedName>
</protein>
<keyword evidence="4 11" id="KW-0067">ATP-binding</keyword>
<feature type="transmembrane region" description="Helical" evidence="8">
    <location>
        <begin position="161"/>
        <end position="180"/>
    </location>
</feature>
<dbReference type="InterPro" id="IPR011527">
    <property type="entry name" value="ABC1_TM_dom"/>
</dbReference>
<feature type="domain" description="ABC transmembrane type-1" evidence="10">
    <location>
        <begin position="611"/>
        <end position="894"/>
    </location>
</feature>
<dbReference type="NCBIfam" id="TIGR02857">
    <property type="entry name" value="CydD"/>
    <property type="match status" value="1"/>
</dbReference>
<dbReference type="GO" id="GO:0005886">
    <property type="term" value="C:plasma membrane"/>
    <property type="evidence" value="ECO:0007669"/>
    <property type="project" value="UniProtKB-SubCell"/>
</dbReference>
<dbReference type="Gene3D" id="1.20.1560.10">
    <property type="entry name" value="ABC transporter type 1, transmembrane domain"/>
    <property type="match status" value="2"/>
</dbReference>
<dbReference type="CDD" id="cd18584">
    <property type="entry name" value="ABC_6TM_AarD_CydD"/>
    <property type="match status" value="1"/>
</dbReference>
<dbReference type="InterPro" id="IPR014223">
    <property type="entry name" value="ABC_CydC/D"/>
</dbReference>
<organism evidence="11 12">
    <name type="scientific">Pseudonocardia thermophila</name>
    <dbReference type="NCBI Taxonomy" id="1848"/>
    <lineage>
        <taxon>Bacteria</taxon>
        <taxon>Bacillati</taxon>
        <taxon>Actinomycetota</taxon>
        <taxon>Actinomycetes</taxon>
        <taxon>Pseudonocardiales</taxon>
        <taxon>Pseudonocardiaceae</taxon>
        <taxon>Pseudonocardia</taxon>
    </lineage>
</organism>
<dbReference type="Pfam" id="PF00664">
    <property type="entry name" value="ABC_membrane"/>
    <property type="match status" value="2"/>
</dbReference>
<feature type="region of interest" description="Disordered" evidence="7">
    <location>
        <begin position="545"/>
        <end position="586"/>
    </location>
</feature>
<dbReference type="GO" id="GO:0034775">
    <property type="term" value="P:glutathione transmembrane transport"/>
    <property type="evidence" value="ECO:0007669"/>
    <property type="project" value="InterPro"/>
</dbReference>
<keyword evidence="5 8" id="KW-1133">Transmembrane helix</keyword>
<dbReference type="InterPro" id="IPR003439">
    <property type="entry name" value="ABC_transporter-like_ATP-bd"/>
</dbReference>
<dbReference type="OrthoDB" id="9806127at2"/>
<dbReference type="PANTHER" id="PTHR24221:SF590">
    <property type="entry name" value="COMPONENT LINKED WITH THE ASSEMBLY OF CYTOCHROME' TRANSPORT TRANSMEMBRANE ATP-BINDING PROTEIN ABC TRANSPORTER CYDD-RELATED"/>
    <property type="match status" value="1"/>
</dbReference>
<feature type="transmembrane region" description="Helical" evidence="8">
    <location>
        <begin position="240"/>
        <end position="268"/>
    </location>
</feature>
<reference evidence="11 12" key="1">
    <citation type="submission" date="2016-11" db="EMBL/GenBank/DDBJ databases">
        <authorList>
            <person name="Jaros S."/>
            <person name="Januszkiewicz K."/>
            <person name="Wedrychowicz H."/>
        </authorList>
    </citation>
    <scope>NUCLEOTIDE SEQUENCE [LARGE SCALE GENOMIC DNA]</scope>
    <source>
        <strain evidence="11 12">DSM 43832</strain>
    </source>
</reference>
<dbReference type="GO" id="GO:0005524">
    <property type="term" value="F:ATP binding"/>
    <property type="evidence" value="ECO:0007669"/>
    <property type="project" value="UniProtKB-KW"/>
</dbReference>
<dbReference type="GO" id="GO:0140359">
    <property type="term" value="F:ABC-type transporter activity"/>
    <property type="evidence" value="ECO:0007669"/>
    <property type="project" value="InterPro"/>
</dbReference>
<feature type="transmembrane region" description="Helical" evidence="8">
    <location>
        <begin position="829"/>
        <end position="857"/>
    </location>
</feature>
<evidence type="ECO:0000256" key="2">
    <source>
        <dbReference type="ARBA" id="ARBA00022692"/>
    </source>
</evidence>
<feature type="transmembrane region" description="Helical" evidence="8">
    <location>
        <begin position="752"/>
        <end position="774"/>
    </location>
</feature>
<feature type="transmembrane region" description="Helical" evidence="8">
    <location>
        <begin position="725"/>
        <end position="746"/>
    </location>
</feature>
<sequence length="1145" mass="118954">MKPLDPRLLRHASAARRFVLLTAGVAVLAAVLVLAQAQLLSGVLADAFLGGAALDVLAPALGALLAVVVGRALLSWAGEVAAHRAAADVIGELRRSLLAHVLRLGPRRPEVPPTAEIATLATRGLDGLDGYFSRYLPALLVAAVVPAVVAARILFADPLSGLIVALTVPLIPVFMILVGLHTERQTKRQWRSLAVLGHHFLDVVAGLDVLVAFGREHRQAGRIRELADAYRRTTMRTLRVAFLSALVLELLATLSVALVAVSIGLRLVEGRLDLATGLLVLILAPEVYLPLRAVGARFHDSAEGLAAAAETFAVLETPAETPRDASVPVPDPADAPLRLRGVVVDGRGGRVLDGLDLHVDPGTVLGVRGASGAGKSTLLDLLLGLRRPDEGAVLVGNIDLADVPRDAWLRRVAWVPQRPVLVAGTVADNIRLGNPRASVAEVTAAARAAALLDDPGLTLDTPVGEGGSGLSTGQRRRVALARAVLADRPLLLLDEPTEGVDAETEAAIIAALPAITACRTAVVVSHRNEVLAACDRVLDLGAPQRQERHPAQVPAGGQPPTGRTDVPEDRPPNPGHADRVTGDRHPVGRIAPLPALRAALEVVRPLRGRVVLAVALGALALGSGVALTATSAWLISMAALQPPVLTLMVAIVAVRAFGIGKGVLRYAERLVTHDVALRAGTALRVHIWEALVRIGPAGTARLRRGDLLTRLVGDVDAQQDLVARVIVPVGASTVVGIGVVACMAAVLPAAGVVAAIGFVAAAVIAPALTAWAALRSERRTADARGRVSARTLELLEAAPDLIVFGAADRRLRGVVDADLRLRDLLRRGAVARGLGSGASVLAIGATSVVATVVGIAALRAGQLPGPTLAVLALTPLALGDVVAALPDAAMRLLTATPAAQRLAELQRAPETVPDRPAAPVGTPRRLGAEELTVRWPGADRDAVRGVTLDVGPHRRLVITGPSGCGKSTVVAALMRTLPPVSGRVLADGRDAADLAPAQVRQAVAWCGPQAHLFDSTLRANLALAAPDPDDVDDETLIAALRAARLGDWFDSLPEGLDTPIGEHGGAVSGGERQRIGIARTLLANRPITIYDEPTAHLDPHTADALAQEILAATEDRAAIIVTHRPDQTSGLPQLRLGETGSVRVG</sequence>
<dbReference type="PROSITE" id="PS00211">
    <property type="entry name" value="ABC_TRANSPORTER_1"/>
    <property type="match status" value="1"/>
</dbReference>
<keyword evidence="2 8" id="KW-0812">Transmembrane</keyword>
<keyword evidence="12" id="KW-1185">Reference proteome</keyword>
<dbReference type="InterPro" id="IPR014216">
    <property type="entry name" value="ABC_transptr_CydD"/>
</dbReference>
<dbReference type="Proteomes" id="UP000184363">
    <property type="component" value="Unassembled WGS sequence"/>
</dbReference>
<evidence type="ECO:0000256" key="5">
    <source>
        <dbReference type="ARBA" id="ARBA00022989"/>
    </source>
</evidence>
<dbReference type="SMART" id="SM00382">
    <property type="entry name" value="AAA"/>
    <property type="match status" value="2"/>
</dbReference>
<feature type="domain" description="ABC transporter" evidence="9">
    <location>
        <begin position="337"/>
        <end position="580"/>
    </location>
</feature>
<gene>
    <name evidence="11" type="ORF">SAMN05443637_111112</name>
</gene>
<dbReference type="GO" id="GO:0045454">
    <property type="term" value="P:cell redox homeostasis"/>
    <property type="evidence" value="ECO:0007669"/>
    <property type="project" value="InterPro"/>
</dbReference>
<dbReference type="PROSITE" id="PS50929">
    <property type="entry name" value="ABC_TM1F"/>
    <property type="match status" value="2"/>
</dbReference>
<dbReference type="SUPFAM" id="SSF52540">
    <property type="entry name" value="P-loop containing nucleoside triphosphate hydrolases"/>
    <property type="match status" value="2"/>
</dbReference>
<evidence type="ECO:0000256" key="6">
    <source>
        <dbReference type="ARBA" id="ARBA00023136"/>
    </source>
</evidence>
<evidence type="ECO:0000256" key="4">
    <source>
        <dbReference type="ARBA" id="ARBA00022840"/>
    </source>
</evidence>
<dbReference type="InterPro" id="IPR027417">
    <property type="entry name" value="P-loop_NTPase"/>
</dbReference>
<feature type="transmembrane region" description="Helical" evidence="8">
    <location>
        <begin position="274"/>
        <end position="291"/>
    </location>
</feature>
<dbReference type="PROSITE" id="PS50893">
    <property type="entry name" value="ABC_TRANSPORTER_2"/>
    <property type="match status" value="2"/>
</dbReference>
<dbReference type="InterPro" id="IPR039421">
    <property type="entry name" value="Type_1_exporter"/>
</dbReference>
<keyword evidence="3" id="KW-0547">Nucleotide-binding</keyword>
<feature type="domain" description="ABC transmembrane type-1" evidence="10">
    <location>
        <begin position="20"/>
        <end position="303"/>
    </location>
</feature>
<dbReference type="InterPro" id="IPR017871">
    <property type="entry name" value="ABC_transporter-like_CS"/>
</dbReference>
<dbReference type="AlphaFoldDB" id="A0A1M6V005"/>
<evidence type="ECO:0000256" key="1">
    <source>
        <dbReference type="ARBA" id="ARBA00004651"/>
    </source>
</evidence>
<feature type="transmembrane region" description="Helical" evidence="8">
    <location>
        <begin position="610"/>
        <end position="634"/>
    </location>
</feature>
<evidence type="ECO:0000256" key="8">
    <source>
        <dbReference type="SAM" id="Phobius"/>
    </source>
</evidence>
<dbReference type="InterPro" id="IPR003593">
    <property type="entry name" value="AAA+_ATPase"/>
</dbReference>
<dbReference type="CDD" id="cd03228">
    <property type="entry name" value="ABCC_MRP_Like"/>
    <property type="match status" value="2"/>
</dbReference>
<accession>A0A1M6V005</accession>
<feature type="domain" description="ABC transporter" evidence="9">
    <location>
        <begin position="926"/>
        <end position="1144"/>
    </location>
</feature>
<dbReference type="RefSeq" id="WP_073457826.1">
    <property type="nucleotide sequence ID" value="NZ_FRAP01000011.1"/>
</dbReference>
<feature type="transmembrane region" description="Helical" evidence="8">
    <location>
        <begin position="47"/>
        <end position="74"/>
    </location>
</feature>
<dbReference type="Gene3D" id="3.40.50.300">
    <property type="entry name" value="P-loop containing nucleotide triphosphate hydrolases"/>
    <property type="match status" value="2"/>
</dbReference>
<evidence type="ECO:0000313" key="11">
    <source>
        <dbReference type="EMBL" id="SHK74741.1"/>
    </source>
</evidence>
<name>A0A1M6V005_PSETH</name>
<evidence type="ECO:0000259" key="9">
    <source>
        <dbReference type="PROSITE" id="PS50893"/>
    </source>
</evidence>
<dbReference type="EMBL" id="FRAP01000011">
    <property type="protein sequence ID" value="SHK74741.1"/>
    <property type="molecule type" value="Genomic_DNA"/>
</dbReference>
<dbReference type="Pfam" id="PF00005">
    <property type="entry name" value="ABC_tran"/>
    <property type="match status" value="2"/>
</dbReference>
<evidence type="ECO:0000256" key="7">
    <source>
        <dbReference type="SAM" id="MobiDB-lite"/>
    </source>
</evidence>
<proteinExistence type="predicted"/>